<keyword evidence="1" id="KW-1133">Transmembrane helix</keyword>
<evidence type="ECO:0000313" key="3">
    <source>
        <dbReference type="EMBL" id="KSU88321.1"/>
    </source>
</evidence>
<dbReference type="Proteomes" id="UP000053681">
    <property type="component" value="Unassembled WGS sequence"/>
</dbReference>
<reference evidence="3 4" key="1">
    <citation type="submission" date="2015-11" db="EMBL/GenBank/DDBJ databases">
        <title>Bacillus caseinolyticus sp nov.</title>
        <authorList>
            <person name="Dastager S.G."/>
            <person name="Mawlankar R."/>
        </authorList>
    </citation>
    <scope>NUCLEOTIDE SEQUENCE [LARGE SCALE GENOMIC DNA]</scope>
    <source>
        <strain evidence="3 4">SGD-V-76</strain>
    </source>
</reference>
<dbReference type="RefSeq" id="WP_025909878.1">
    <property type="nucleotide sequence ID" value="NZ_KQ758641.1"/>
</dbReference>
<keyword evidence="1" id="KW-0812">Transmembrane</keyword>
<accession>A0A0V8JMS3</accession>
<dbReference type="InterPro" id="IPR026870">
    <property type="entry name" value="Zinc_ribbon_dom"/>
</dbReference>
<evidence type="ECO:0000256" key="1">
    <source>
        <dbReference type="SAM" id="Phobius"/>
    </source>
</evidence>
<dbReference type="EMBL" id="LNQP01000025">
    <property type="protein sequence ID" value="KSU88321.1"/>
    <property type="molecule type" value="Genomic_DNA"/>
</dbReference>
<comment type="caution">
    <text evidence="3">The sequence shown here is derived from an EMBL/GenBank/DDBJ whole genome shotgun (WGS) entry which is preliminary data.</text>
</comment>
<dbReference type="GeneID" id="93680890"/>
<sequence>MKFCTNCGNSLGGEDQFCSGCGAVINRSKKISEPVQKKQNASASRVEEVIGTGKNNKKITIAGLILIIGVIIYIMIPKKLTEAEYEQLALDLLVKDVAVQEQFSSSIENSSVDVNMEWDSEFKQLTKPAERAQGEFEDIYKELKGVKPPEMFEHDHELLLKAFHTHSELMIGAGEYFKTGNEEELEKVDEYENQAEDYLDQTAFSSGIYKERLMRRIEKLGIE</sequence>
<keyword evidence="1" id="KW-0472">Membrane</keyword>
<feature type="domain" description="Zinc-ribbon" evidence="2">
    <location>
        <begin position="3"/>
        <end position="23"/>
    </location>
</feature>
<evidence type="ECO:0000313" key="4">
    <source>
        <dbReference type="Proteomes" id="UP000053681"/>
    </source>
</evidence>
<gene>
    <name evidence="3" type="ORF">AS180_08520</name>
</gene>
<proteinExistence type="predicted"/>
<evidence type="ECO:0000259" key="2">
    <source>
        <dbReference type="Pfam" id="PF13240"/>
    </source>
</evidence>
<organism evidence="3 4">
    <name type="scientific">Priestia veravalensis</name>
    <dbReference type="NCBI Taxonomy" id="1414648"/>
    <lineage>
        <taxon>Bacteria</taxon>
        <taxon>Bacillati</taxon>
        <taxon>Bacillota</taxon>
        <taxon>Bacilli</taxon>
        <taxon>Bacillales</taxon>
        <taxon>Bacillaceae</taxon>
        <taxon>Priestia</taxon>
    </lineage>
</organism>
<name>A0A0V8JMS3_9BACI</name>
<dbReference type="AlphaFoldDB" id="A0A0V8JMS3"/>
<feature type="transmembrane region" description="Helical" evidence="1">
    <location>
        <begin position="59"/>
        <end position="76"/>
    </location>
</feature>
<dbReference type="Pfam" id="PF13240">
    <property type="entry name" value="Zn_Ribbon_1"/>
    <property type="match status" value="1"/>
</dbReference>
<keyword evidence="4" id="KW-1185">Reference proteome</keyword>
<protein>
    <recommendedName>
        <fullName evidence="2">Zinc-ribbon domain-containing protein</fullName>
    </recommendedName>
</protein>